<dbReference type="AlphaFoldDB" id="A0A833XVA2"/>
<feature type="region of interest" description="Disordered" evidence="1">
    <location>
        <begin position="1"/>
        <end position="68"/>
    </location>
</feature>
<organism evidence="2 3">
    <name type="scientific">Juglans regia</name>
    <name type="common">English walnut</name>
    <dbReference type="NCBI Taxonomy" id="51240"/>
    <lineage>
        <taxon>Eukaryota</taxon>
        <taxon>Viridiplantae</taxon>
        <taxon>Streptophyta</taxon>
        <taxon>Embryophyta</taxon>
        <taxon>Tracheophyta</taxon>
        <taxon>Spermatophyta</taxon>
        <taxon>Magnoliopsida</taxon>
        <taxon>eudicotyledons</taxon>
        <taxon>Gunneridae</taxon>
        <taxon>Pentapetalae</taxon>
        <taxon>rosids</taxon>
        <taxon>fabids</taxon>
        <taxon>Fagales</taxon>
        <taxon>Juglandaceae</taxon>
        <taxon>Juglans</taxon>
    </lineage>
</organism>
<comment type="caution">
    <text evidence="2">The sequence shown here is derived from an EMBL/GenBank/DDBJ whole genome shotgun (WGS) entry which is preliminary data.</text>
</comment>
<feature type="region of interest" description="Disordered" evidence="1">
    <location>
        <begin position="89"/>
        <end position="110"/>
    </location>
</feature>
<reference evidence="2" key="1">
    <citation type="submission" date="2015-10" db="EMBL/GenBank/DDBJ databases">
        <authorList>
            <person name="Martinez-Garcia P.J."/>
            <person name="Crepeau M.W."/>
            <person name="Puiu D."/>
            <person name="Gonzalez-Ibeas D."/>
            <person name="Whalen J."/>
            <person name="Stevens K."/>
            <person name="Paul R."/>
            <person name="Butterfield T."/>
            <person name="Britton M."/>
            <person name="Reagan R."/>
            <person name="Chakraborty S."/>
            <person name="Walawage S.L."/>
            <person name="Vasquez-Gross H.A."/>
            <person name="Cardeno C."/>
            <person name="Famula R."/>
            <person name="Pratt K."/>
            <person name="Kuruganti S."/>
            <person name="Aradhya M.K."/>
            <person name="Leslie C.A."/>
            <person name="Dandekar A.M."/>
            <person name="Salzberg S.L."/>
            <person name="Wegrzyn J.L."/>
            <person name="Langley C.H."/>
            <person name="Neale D.B."/>
        </authorList>
    </citation>
    <scope>NUCLEOTIDE SEQUENCE</scope>
    <source>
        <tissue evidence="2">Leaves</tissue>
    </source>
</reference>
<feature type="compositionally biased region" description="Basic residues" evidence="1">
    <location>
        <begin position="43"/>
        <end position="56"/>
    </location>
</feature>
<dbReference type="EMBL" id="LIHL02000004">
    <property type="protein sequence ID" value="KAF5473228.1"/>
    <property type="molecule type" value="Genomic_DNA"/>
</dbReference>
<evidence type="ECO:0000313" key="2">
    <source>
        <dbReference type="EMBL" id="KAF5473228.1"/>
    </source>
</evidence>
<protein>
    <submittedName>
        <fullName evidence="2">Uncharacterized protein</fullName>
    </submittedName>
</protein>
<dbReference type="Gramene" id="Jr04_18340_p2">
    <property type="protein sequence ID" value="cds.Jr04_18340_p2"/>
    <property type="gene ID" value="Jr04_18340"/>
</dbReference>
<feature type="compositionally biased region" description="Basic and acidic residues" evidence="1">
    <location>
        <begin position="25"/>
        <end position="38"/>
    </location>
</feature>
<sequence length="110" mass="11739">MHIGRGIGPVTRYLGQDALGGPKIGDADARTGLMDRRGGVGTRGRRSSGSKRKRVGPGHGGPVLLGPKEALGADNEVLRVDLDELHGKMIDPNKQRKGGREKVERGRRVV</sequence>
<evidence type="ECO:0000256" key="1">
    <source>
        <dbReference type="SAM" id="MobiDB-lite"/>
    </source>
</evidence>
<reference evidence="2" key="2">
    <citation type="submission" date="2020-03" db="EMBL/GenBank/DDBJ databases">
        <title>Walnut 2.0.</title>
        <authorList>
            <person name="Marrano A."/>
            <person name="Britton M."/>
            <person name="Zimin A.V."/>
            <person name="Zaini P.A."/>
            <person name="Workman R."/>
            <person name="Puiu D."/>
            <person name="Bianco L."/>
            <person name="Allen B.J."/>
            <person name="Troggio M."/>
            <person name="Leslie C.A."/>
            <person name="Timp W."/>
            <person name="Dendekar A."/>
            <person name="Salzberg S.L."/>
            <person name="Neale D.B."/>
        </authorList>
    </citation>
    <scope>NUCLEOTIDE SEQUENCE</scope>
    <source>
        <tissue evidence="2">Leaves</tissue>
    </source>
</reference>
<proteinExistence type="predicted"/>
<dbReference type="Proteomes" id="UP000619265">
    <property type="component" value="Unassembled WGS sequence"/>
</dbReference>
<evidence type="ECO:0000313" key="3">
    <source>
        <dbReference type="Proteomes" id="UP000619265"/>
    </source>
</evidence>
<gene>
    <name evidence="2" type="ORF">F2P56_009853</name>
</gene>
<name>A0A833XVA2_JUGRE</name>
<accession>A0A833XVA2</accession>